<organism evidence="2 3">
    <name type="scientific">Candidatus Magnetoglobus multicellularis str. Araruama</name>
    <dbReference type="NCBI Taxonomy" id="890399"/>
    <lineage>
        <taxon>Bacteria</taxon>
        <taxon>Pseudomonadati</taxon>
        <taxon>Thermodesulfobacteriota</taxon>
        <taxon>Desulfobacteria</taxon>
        <taxon>Desulfobacterales</taxon>
        <taxon>Desulfobacteraceae</taxon>
        <taxon>Candidatus Magnetoglobus</taxon>
    </lineage>
</organism>
<protein>
    <submittedName>
        <fullName evidence="2">Lipoprotein</fullName>
    </submittedName>
</protein>
<dbReference type="PROSITE" id="PS51257">
    <property type="entry name" value="PROKAR_LIPOPROTEIN"/>
    <property type="match status" value="1"/>
</dbReference>
<feature type="transmembrane region" description="Helical" evidence="1">
    <location>
        <begin position="7"/>
        <end position="24"/>
    </location>
</feature>
<reference evidence="3" key="1">
    <citation type="submission" date="2012-11" db="EMBL/GenBank/DDBJ databases">
        <authorList>
            <person name="Lucero-Rivera Y.E."/>
            <person name="Tovar-Ramirez D."/>
        </authorList>
    </citation>
    <scope>NUCLEOTIDE SEQUENCE [LARGE SCALE GENOMIC DNA]</scope>
    <source>
        <strain evidence="3">Araruama</strain>
    </source>
</reference>
<dbReference type="AlphaFoldDB" id="A0A1V1P5I5"/>
<proteinExistence type="predicted"/>
<evidence type="ECO:0000313" key="2">
    <source>
        <dbReference type="EMBL" id="ETR70127.1"/>
    </source>
</evidence>
<gene>
    <name evidence="2" type="ORF">OMM_03460</name>
</gene>
<sequence>MFQKIFKVDYLTVMIFFMLFILIGCSNNDDDFTLNDESTGYFLDSAVEGLKYKCDTIEDKTGYDGSFRFIEGKTIEFFVGDISLGSGSAKTIMTPVDIVEGATSPTNENVVKICQFLLSCDSNTEEDTITLSDSVHYSTTNKTIDFSRDITDTVNSILGYGKLVDKSTAIAHFTNTFNGKDITLSPSKLTFYTSGDEQEEEILMITDKPLKSWSFTDCMQSNSCACVGHEDIEEKEFLVYPIKSFATECIIEITVKLTDETEIKKDYQYLL</sequence>
<keyword evidence="1" id="KW-0472">Membrane</keyword>
<evidence type="ECO:0000313" key="3">
    <source>
        <dbReference type="Proteomes" id="UP000189670"/>
    </source>
</evidence>
<name>A0A1V1P5I5_9BACT</name>
<comment type="caution">
    <text evidence="2">The sequence shown here is derived from an EMBL/GenBank/DDBJ whole genome shotgun (WGS) entry which is preliminary data.</text>
</comment>
<keyword evidence="1" id="KW-0812">Transmembrane</keyword>
<dbReference type="EMBL" id="ATBP01000481">
    <property type="protein sequence ID" value="ETR70127.1"/>
    <property type="molecule type" value="Genomic_DNA"/>
</dbReference>
<keyword evidence="2" id="KW-0449">Lipoprotein</keyword>
<evidence type="ECO:0000256" key="1">
    <source>
        <dbReference type="SAM" id="Phobius"/>
    </source>
</evidence>
<keyword evidence="1" id="KW-1133">Transmembrane helix</keyword>
<accession>A0A1V1P5I5</accession>
<dbReference type="Proteomes" id="UP000189670">
    <property type="component" value="Unassembled WGS sequence"/>
</dbReference>